<gene>
    <name evidence="1" type="ORF">K431DRAFT_287481</name>
</gene>
<organism evidence="1 2">
    <name type="scientific">Polychaeton citri CBS 116435</name>
    <dbReference type="NCBI Taxonomy" id="1314669"/>
    <lineage>
        <taxon>Eukaryota</taxon>
        <taxon>Fungi</taxon>
        <taxon>Dikarya</taxon>
        <taxon>Ascomycota</taxon>
        <taxon>Pezizomycotina</taxon>
        <taxon>Dothideomycetes</taxon>
        <taxon>Dothideomycetidae</taxon>
        <taxon>Capnodiales</taxon>
        <taxon>Capnodiaceae</taxon>
        <taxon>Polychaeton</taxon>
    </lineage>
</organism>
<name>A0A9P4Q532_9PEZI</name>
<evidence type="ECO:0000313" key="1">
    <source>
        <dbReference type="EMBL" id="KAF2718596.1"/>
    </source>
</evidence>
<dbReference type="EMBL" id="MU003822">
    <property type="protein sequence ID" value="KAF2718596.1"/>
    <property type="molecule type" value="Genomic_DNA"/>
</dbReference>
<keyword evidence="2" id="KW-1185">Reference proteome</keyword>
<dbReference type="AlphaFoldDB" id="A0A9P4Q532"/>
<protein>
    <submittedName>
        <fullName evidence="1">Uncharacterized protein</fullName>
    </submittedName>
</protein>
<sequence length="106" mass="11936">MSLSSAQSFYKPHNLKVVKAALMLLYSDVFPVIPPREPAPASSDLTPLSCTAIMIGMFECVSSTKHFPTLLHSLKIQYQTLRFRLPEESEAGTGLSHHRDFWRMKA</sequence>
<evidence type="ECO:0000313" key="2">
    <source>
        <dbReference type="Proteomes" id="UP000799441"/>
    </source>
</evidence>
<reference evidence="1" key="1">
    <citation type="journal article" date="2020" name="Stud. Mycol.">
        <title>101 Dothideomycetes genomes: a test case for predicting lifestyles and emergence of pathogens.</title>
        <authorList>
            <person name="Haridas S."/>
            <person name="Albert R."/>
            <person name="Binder M."/>
            <person name="Bloem J."/>
            <person name="Labutti K."/>
            <person name="Salamov A."/>
            <person name="Andreopoulos B."/>
            <person name="Baker S."/>
            <person name="Barry K."/>
            <person name="Bills G."/>
            <person name="Bluhm B."/>
            <person name="Cannon C."/>
            <person name="Castanera R."/>
            <person name="Culley D."/>
            <person name="Daum C."/>
            <person name="Ezra D."/>
            <person name="Gonzalez J."/>
            <person name="Henrissat B."/>
            <person name="Kuo A."/>
            <person name="Liang C."/>
            <person name="Lipzen A."/>
            <person name="Lutzoni F."/>
            <person name="Magnuson J."/>
            <person name="Mondo S."/>
            <person name="Nolan M."/>
            <person name="Ohm R."/>
            <person name="Pangilinan J."/>
            <person name="Park H.-J."/>
            <person name="Ramirez L."/>
            <person name="Alfaro M."/>
            <person name="Sun H."/>
            <person name="Tritt A."/>
            <person name="Yoshinaga Y."/>
            <person name="Zwiers L.-H."/>
            <person name="Turgeon B."/>
            <person name="Goodwin S."/>
            <person name="Spatafora J."/>
            <person name="Crous P."/>
            <person name="Grigoriev I."/>
        </authorList>
    </citation>
    <scope>NUCLEOTIDE SEQUENCE</scope>
    <source>
        <strain evidence="1">CBS 116435</strain>
    </source>
</reference>
<proteinExistence type="predicted"/>
<comment type="caution">
    <text evidence="1">The sequence shown here is derived from an EMBL/GenBank/DDBJ whole genome shotgun (WGS) entry which is preliminary data.</text>
</comment>
<dbReference type="Proteomes" id="UP000799441">
    <property type="component" value="Unassembled WGS sequence"/>
</dbReference>
<accession>A0A9P4Q532</accession>